<dbReference type="PROSITE" id="PS01295">
    <property type="entry name" value="ISPD"/>
    <property type="match status" value="1"/>
</dbReference>
<keyword evidence="4 7" id="KW-0808">Transferase</keyword>
<evidence type="ECO:0000256" key="2">
    <source>
        <dbReference type="ARBA" id="ARBA00004787"/>
    </source>
</evidence>
<dbReference type="PANTHER" id="PTHR32125">
    <property type="entry name" value="2-C-METHYL-D-ERYTHRITOL 4-PHOSPHATE CYTIDYLYLTRANSFERASE, CHLOROPLASTIC"/>
    <property type="match status" value="1"/>
</dbReference>
<comment type="similarity">
    <text evidence="3 7">Belongs to the IspD/TarI cytidylyltransferase family. IspD subfamily.</text>
</comment>
<feature type="site" description="Positions MEP for the nucleophilic attack" evidence="7">
    <location>
        <position position="160"/>
    </location>
</feature>
<accession>A0ABW0RGK8</accession>
<evidence type="ECO:0000256" key="5">
    <source>
        <dbReference type="ARBA" id="ARBA00022695"/>
    </source>
</evidence>
<dbReference type="PANTHER" id="PTHR32125:SF4">
    <property type="entry name" value="2-C-METHYL-D-ERYTHRITOL 4-PHOSPHATE CYTIDYLYLTRANSFERASE, CHLOROPLASTIC"/>
    <property type="match status" value="1"/>
</dbReference>
<proteinExistence type="inferred from homology"/>
<dbReference type="CDD" id="cd02516">
    <property type="entry name" value="CDP-ME_synthetase"/>
    <property type="match status" value="1"/>
</dbReference>
<evidence type="ECO:0000256" key="1">
    <source>
        <dbReference type="ARBA" id="ARBA00001282"/>
    </source>
</evidence>
<evidence type="ECO:0000256" key="6">
    <source>
        <dbReference type="ARBA" id="ARBA00023229"/>
    </source>
</evidence>
<keyword evidence="5 7" id="KW-0548">Nucleotidyltransferase</keyword>
<dbReference type="GO" id="GO:0050518">
    <property type="term" value="F:2-C-methyl-D-erythritol 4-phosphate cytidylyltransferase activity"/>
    <property type="evidence" value="ECO:0007669"/>
    <property type="project" value="UniProtKB-EC"/>
</dbReference>
<dbReference type="Gene3D" id="3.90.550.10">
    <property type="entry name" value="Spore Coat Polysaccharide Biosynthesis Protein SpsA, Chain A"/>
    <property type="match status" value="1"/>
</dbReference>
<dbReference type="InterPro" id="IPR029044">
    <property type="entry name" value="Nucleotide-diphossugar_trans"/>
</dbReference>
<feature type="site" description="Transition state stabilizer" evidence="7">
    <location>
        <position position="25"/>
    </location>
</feature>
<dbReference type="RefSeq" id="WP_248156963.1">
    <property type="nucleotide sequence ID" value="NZ_JAKZAJ010000003.1"/>
</dbReference>
<sequence length="238" mass="26518">MNKPKHWLVVPAAGIGTRMKSELPKQYLTLGHRYLLDITLSRILDQFDFAGCMVPLNARDRWWQDTEASGDDRIQTCTGGEERVHSVLSALHALQEQAQPDDWVLVHDAARPCLHSGDLSRLLTALSDHPVGGLLAAPVTDTLKQADSGEPARVDTTIDRRHLWRALTPQMFRFGALTRALEQCLSRGYTVTDESSALEMMGDRPVLIEGRPDNIKITVPSDLELASFILERLQTDSV</sequence>
<dbReference type="InterPro" id="IPR050088">
    <property type="entry name" value="IspD/TarI_cytidylyltransf_bact"/>
</dbReference>
<feature type="site" description="Transition state stabilizer" evidence="7">
    <location>
        <position position="18"/>
    </location>
</feature>
<dbReference type="SUPFAM" id="SSF53448">
    <property type="entry name" value="Nucleotide-diphospho-sugar transferases"/>
    <property type="match status" value="1"/>
</dbReference>
<evidence type="ECO:0000313" key="9">
    <source>
        <dbReference type="Proteomes" id="UP001596055"/>
    </source>
</evidence>
<keyword evidence="9" id="KW-1185">Reference proteome</keyword>
<gene>
    <name evidence="7 8" type="primary">ispD</name>
    <name evidence="8" type="ORF">ACFPQA_00150</name>
</gene>
<organism evidence="8 9">
    <name type="scientific">Marinobacter koreensis</name>
    <dbReference type="NCBI Taxonomy" id="335974"/>
    <lineage>
        <taxon>Bacteria</taxon>
        <taxon>Pseudomonadati</taxon>
        <taxon>Pseudomonadota</taxon>
        <taxon>Gammaproteobacteria</taxon>
        <taxon>Pseudomonadales</taxon>
        <taxon>Marinobacteraceae</taxon>
        <taxon>Marinobacter</taxon>
    </lineage>
</organism>
<name>A0ABW0RGK8_9GAMM</name>
<comment type="pathway">
    <text evidence="2 7">Isoprenoid biosynthesis; isopentenyl diphosphate biosynthesis via DXP pathway; isopentenyl diphosphate from 1-deoxy-D-xylulose 5-phosphate: step 2/6.</text>
</comment>
<dbReference type="EC" id="2.7.7.60" evidence="7"/>
<evidence type="ECO:0000256" key="7">
    <source>
        <dbReference type="HAMAP-Rule" id="MF_00108"/>
    </source>
</evidence>
<dbReference type="NCBIfam" id="TIGR00453">
    <property type="entry name" value="ispD"/>
    <property type="match status" value="1"/>
</dbReference>
<reference evidence="9" key="1">
    <citation type="journal article" date="2019" name="Int. J. Syst. Evol. Microbiol.">
        <title>The Global Catalogue of Microorganisms (GCM) 10K type strain sequencing project: providing services to taxonomists for standard genome sequencing and annotation.</title>
        <authorList>
            <consortium name="The Broad Institute Genomics Platform"/>
            <consortium name="The Broad Institute Genome Sequencing Center for Infectious Disease"/>
            <person name="Wu L."/>
            <person name="Ma J."/>
        </authorList>
    </citation>
    <scope>NUCLEOTIDE SEQUENCE [LARGE SCALE GENOMIC DNA]</scope>
    <source>
        <strain evidence="9">CGMCC 4.1799</strain>
    </source>
</reference>
<dbReference type="HAMAP" id="MF_00108">
    <property type="entry name" value="IspD"/>
    <property type="match status" value="1"/>
</dbReference>
<dbReference type="InterPro" id="IPR034683">
    <property type="entry name" value="IspD/TarI"/>
</dbReference>
<protein>
    <recommendedName>
        <fullName evidence="7">2-C-methyl-D-erythritol 4-phosphate cytidylyltransferase</fullName>
        <ecNumber evidence="7">2.7.7.60</ecNumber>
    </recommendedName>
    <alternativeName>
        <fullName evidence="7">4-diphosphocytidyl-2C-methyl-D-erythritol synthase</fullName>
    </alternativeName>
    <alternativeName>
        <fullName evidence="7">MEP cytidylyltransferase</fullName>
        <shortName evidence="7">MCT</shortName>
    </alternativeName>
</protein>
<evidence type="ECO:0000256" key="4">
    <source>
        <dbReference type="ARBA" id="ARBA00022679"/>
    </source>
</evidence>
<comment type="function">
    <text evidence="7">Catalyzes the formation of 4-diphosphocytidyl-2-C-methyl-D-erythritol from CTP and 2-C-methyl-D-erythritol 4-phosphate (MEP).</text>
</comment>
<dbReference type="InterPro" id="IPR018294">
    <property type="entry name" value="ISPD_synthase_CS"/>
</dbReference>
<evidence type="ECO:0000256" key="3">
    <source>
        <dbReference type="ARBA" id="ARBA00009789"/>
    </source>
</evidence>
<dbReference type="Pfam" id="PF01128">
    <property type="entry name" value="IspD"/>
    <property type="match status" value="1"/>
</dbReference>
<evidence type="ECO:0000313" key="8">
    <source>
        <dbReference type="EMBL" id="MFC5543456.1"/>
    </source>
</evidence>
<dbReference type="InterPro" id="IPR001228">
    <property type="entry name" value="IspD"/>
</dbReference>
<keyword evidence="6 7" id="KW-0414">Isoprene biosynthesis</keyword>
<comment type="caution">
    <text evidence="8">The sequence shown here is derived from an EMBL/GenBank/DDBJ whole genome shotgun (WGS) entry which is preliminary data.</text>
</comment>
<comment type="catalytic activity">
    <reaction evidence="1 7">
        <text>2-C-methyl-D-erythritol 4-phosphate + CTP + H(+) = 4-CDP-2-C-methyl-D-erythritol + diphosphate</text>
        <dbReference type="Rhea" id="RHEA:13429"/>
        <dbReference type="ChEBI" id="CHEBI:15378"/>
        <dbReference type="ChEBI" id="CHEBI:33019"/>
        <dbReference type="ChEBI" id="CHEBI:37563"/>
        <dbReference type="ChEBI" id="CHEBI:57823"/>
        <dbReference type="ChEBI" id="CHEBI:58262"/>
        <dbReference type="EC" id="2.7.7.60"/>
    </reaction>
</comment>
<dbReference type="EMBL" id="JBHSNL010000001">
    <property type="protein sequence ID" value="MFC5543456.1"/>
    <property type="molecule type" value="Genomic_DNA"/>
</dbReference>
<dbReference type="Proteomes" id="UP001596055">
    <property type="component" value="Unassembled WGS sequence"/>
</dbReference>
<feature type="site" description="Positions MEP for the nucleophilic attack" evidence="7">
    <location>
        <position position="216"/>
    </location>
</feature>